<organism evidence="2 3">
    <name type="scientific">Labedaea rhizosphaerae</name>
    <dbReference type="NCBI Taxonomy" id="598644"/>
    <lineage>
        <taxon>Bacteria</taxon>
        <taxon>Bacillati</taxon>
        <taxon>Actinomycetota</taxon>
        <taxon>Actinomycetes</taxon>
        <taxon>Pseudonocardiales</taxon>
        <taxon>Pseudonocardiaceae</taxon>
        <taxon>Labedaea</taxon>
    </lineage>
</organism>
<keyword evidence="3" id="KW-1185">Reference proteome</keyword>
<dbReference type="Proteomes" id="UP000295444">
    <property type="component" value="Unassembled WGS sequence"/>
</dbReference>
<evidence type="ECO:0000313" key="2">
    <source>
        <dbReference type="EMBL" id="TDP97154.1"/>
    </source>
</evidence>
<keyword evidence="1" id="KW-1133">Transmembrane helix</keyword>
<evidence type="ECO:0000256" key="1">
    <source>
        <dbReference type="SAM" id="Phobius"/>
    </source>
</evidence>
<keyword evidence="1" id="KW-0472">Membrane</keyword>
<evidence type="ECO:0000313" key="3">
    <source>
        <dbReference type="Proteomes" id="UP000295444"/>
    </source>
</evidence>
<dbReference type="RefSeq" id="WP_133850403.1">
    <property type="nucleotide sequence ID" value="NZ_SNXZ01000003.1"/>
</dbReference>
<comment type="caution">
    <text evidence="2">The sequence shown here is derived from an EMBL/GenBank/DDBJ whole genome shotgun (WGS) entry which is preliminary data.</text>
</comment>
<protein>
    <submittedName>
        <fullName evidence="2">Uncharacterized protein</fullName>
    </submittedName>
</protein>
<reference evidence="2 3" key="1">
    <citation type="submission" date="2019-03" db="EMBL/GenBank/DDBJ databases">
        <title>Genomic Encyclopedia of Type Strains, Phase IV (KMG-IV): sequencing the most valuable type-strain genomes for metagenomic binning, comparative biology and taxonomic classification.</title>
        <authorList>
            <person name="Goeker M."/>
        </authorList>
    </citation>
    <scope>NUCLEOTIDE SEQUENCE [LARGE SCALE GENOMIC DNA]</scope>
    <source>
        <strain evidence="2 3">DSM 45361</strain>
    </source>
</reference>
<dbReference type="AlphaFoldDB" id="A0A4R6SC30"/>
<dbReference type="OrthoDB" id="5198389at2"/>
<gene>
    <name evidence="2" type="ORF">EV186_103115</name>
</gene>
<proteinExistence type="predicted"/>
<feature type="transmembrane region" description="Helical" evidence="1">
    <location>
        <begin position="12"/>
        <end position="34"/>
    </location>
</feature>
<keyword evidence="1" id="KW-0812">Transmembrane</keyword>
<dbReference type="EMBL" id="SNXZ01000003">
    <property type="protein sequence ID" value="TDP97154.1"/>
    <property type="molecule type" value="Genomic_DNA"/>
</dbReference>
<accession>A0A4R6SC30</accession>
<name>A0A4R6SC30_LABRH</name>
<sequence>MDSHVLGNVLIYAVLVVMPSAVVALLFALPKFFGALRDLRDRRRPPVPVKPPIERLAADLRRVDKAIRELPDGTSIVRRRGTQQAYDALLCQACDALCVPAELDKLPDGLDRELERARVEVELQRAGLVIR</sequence>